<comment type="caution">
    <text evidence="10">The sequence shown here is derived from an EMBL/GenBank/DDBJ whole genome shotgun (WGS) entry which is preliminary data.</text>
</comment>
<feature type="transmembrane region" description="Helical" evidence="8">
    <location>
        <begin position="141"/>
        <end position="165"/>
    </location>
</feature>
<keyword evidence="3 8" id="KW-0813">Transport</keyword>
<evidence type="ECO:0000256" key="4">
    <source>
        <dbReference type="ARBA" id="ARBA00022475"/>
    </source>
</evidence>
<dbReference type="PANTHER" id="PTHR23502">
    <property type="entry name" value="MAJOR FACILITATOR SUPERFAMILY"/>
    <property type="match status" value="1"/>
</dbReference>
<reference evidence="11" key="1">
    <citation type="submission" date="2023-07" db="EMBL/GenBank/DDBJ databases">
        <title>Genome-inferred correspondence between phylogeny and metabolic traits in the wild Drosophila gut microbiome.</title>
        <authorList>
            <person name="Bueno E."/>
            <person name="Blow F."/>
            <person name="Douglas A.E."/>
        </authorList>
    </citation>
    <scope>NUCLEOTIDE SEQUENCE [LARGE SCALE GENOMIC DNA]</scope>
    <source>
        <strain evidence="11">JGM97</strain>
    </source>
</reference>
<keyword evidence="8" id="KW-0997">Cell inner membrane</keyword>
<feature type="transmembrane region" description="Helical" evidence="8">
    <location>
        <begin position="171"/>
        <end position="191"/>
    </location>
</feature>
<dbReference type="InterPro" id="IPR036259">
    <property type="entry name" value="MFS_trans_sf"/>
</dbReference>
<evidence type="ECO:0000256" key="2">
    <source>
        <dbReference type="ARBA" id="ARBA00006236"/>
    </source>
</evidence>
<feature type="transmembrane region" description="Helical" evidence="8">
    <location>
        <begin position="257"/>
        <end position="275"/>
    </location>
</feature>
<proteinExistence type="inferred from homology"/>
<dbReference type="EMBL" id="JAERKB010000001">
    <property type="protein sequence ID" value="MBS0967793.1"/>
    <property type="molecule type" value="Genomic_DNA"/>
</dbReference>
<evidence type="ECO:0000256" key="5">
    <source>
        <dbReference type="ARBA" id="ARBA00022692"/>
    </source>
</evidence>
<dbReference type="CDD" id="cd17320">
    <property type="entry name" value="MFS_MdfA_MDR_like"/>
    <property type="match status" value="1"/>
</dbReference>
<keyword evidence="11" id="KW-1185">Reference proteome</keyword>
<evidence type="ECO:0000256" key="7">
    <source>
        <dbReference type="ARBA" id="ARBA00023136"/>
    </source>
</evidence>
<sequence>MTGVVTVQETRTSHTGLVFILGLLSMLMPLAIDMYLPSMPVIAKEFGVSGGSVQMTLSAYVLGFAIGQIFYGPMADSLGRKPVILGGTLVFALAGAACAMAQSVDQLVHMRFLHGLSAAAASVVINALMRDMFTKDEFSRMMSFVVLVMTVAPLLAPMMGGGLMVLFSWHAIFWSMAGAALVAAVLVMLFIRETLPKERRQKFHLRTTVGNFASLFRHKRVFSYMLASGFSFGGMFSFLSCGPFVYIDLNGVSTQHFGFYFALNVVVMVVLTLFNSRNVRRTGSAKMFRLGLTIQFVMGLWLLASTALGLGFWALVAGVAGYVGCIAMVTSNAMAVIMDDFPHMAGTAASLAGTLRFGIGALVGSVLSMLPAHSAWPMVSSMAFCITAAMLLYLYASRPAKSSVQPAI</sequence>
<feature type="transmembrane region" description="Helical" evidence="8">
    <location>
        <begin position="110"/>
        <end position="129"/>
    </location>
</feature>
<dbReference type="SUPFAM" id="SSF103473">
    <property type="entry name" value="MFS general substrate transporter"/>
    <property type="match status" value="1"/>
</dbReference>
<dbReference type="InterPro" id="IPR011701">
    <property type="entry name" value="MFS"/>
</dbReference>
<keyword evidence="4" id="KW-1003">Cell membrane</keyword>
<accession>A0ABS5JEJ3</accession>
<keyword evidence="5 8" id="KW-0812">Transmembrane</keyword>
<name>A0ABS5JEJ3_9GAMM</name>
<protein>
    <recommendedName>
        <fullName evidence="8">Bcr/CflA family efflux transporter</fullName>
    </recommendedName>
</protein>
<keyword evidence="6 8" id="KW-1133">Transmembrane helix</keyword>
<dbReference type="NCBIfam" id="NF008314">
    <property type="entry name" value="PRK11102.1"/>
    <property type="match status" value="1"/>
</dbReference>
<feature type="transmembrane region" description="Helical" evidence="8">
    <location>
        <begin position="287"/>
        <end position="304"/>
    </location>
</feature>
<evidence type="ECO:0000256" key="8">
    <source>
        <dbReference type="RuleBase" id="RU365088"/>
    </source>
</evidence>
<keyword evidence="7 8" id="KW-0472">Membrane</keyword>
<evidence type="ECO:0000313" key="10">
    <source>
        <dbReference type="EMBL" id="MBS0967793.1"/>
    </source>
</evidence>
<dbReference type="NCBIfam" id="TIGR00710">
    <property type="entry name" value="efflux_Bcr_CflA"/>
    <property type="match status" value="1"/>
</dbReference>
<dbReference type="Proteomes" id="UP000680634">
    <property type="component" value="Unassembled WGS sequence"/>
</dbReference>
<organism evidence="10 11">
    <name type="scientific">Nissabacter archeti</name>
    <dbReference type="NCBI Taxonomy" id="1917880"/>
    <lineage>
        <taxon>Bacteria</taxon>
        <taxon>Pseudomonadati</taxon>
        <taxon>Pseudomonadota</taxon>
        <taxon>Gammaproteobacteria</taxon>
        <taxon>Enterobacterales</taxon>
        <taxon>Yersiniaceae</taxon>
        <taxon>Nissabacter</taxon>
    </lineage>
</organism>
<comment type="subcellular location">
    <subcellularLocation>
        <location evidence="8">Cell inner membrane</location>
        <topology evidence="8">Multi-pass membrane protein</topology>
    </subcellularLocation>
    <subcellularLocation>
        <location evidence="1">Cell membrane</location>
        <topology evidence="1">Multi-pass membrane protein</topology>
    </subcellularLocation>
</comment>
<evidence type="ECO:0000256" key="6">
    <source>
        <dbReference type="ARBA" id="ARBA00022989"/>
    </source>
</evidence>
<feature type="transmembrane region" description="Helical" evidence="8">
    <location>
        <begin position="83"/>
        <end position="104"/>
    </location>
</feature>
<feature type="transmembrane region" description="Helical" evidence="8">
    <location>
        <begin position="376"/>
        <end position="396"/>
    </location>
</feature>
<feature type="transmembrane region" description="Helical" evidence="8">
    <location>
        <begin position="349"/>
        <end position="370"/>
    </location>
</feature>
<comment type="similarity">
    <text evidence="2 8">Belongs to the major facilitator superfamily. Bcr/CmlA family.</text>
</comment>
<dbReference type="PROSITE" id="PS50850">
    <property type="entry name" value="MFS"/>
    <property type="match status" value="1"/>
</dbReference>
<dbReference type="InterPro" id="IPR004812">
    <property type="entry name" value="Efflux_drug-R_Bcr/CmlA"/>
</dbReference>
<gene>
    <name evidence="10" type="ORF">JK232_02690</name>
</gene>
<evidence type="ECO:0000259" key="9">
    <source>
        <dbReference type="PROSITE" id="PS50850"/>
    </source>
</evidence>
<dbReference type="PANTHER" id="PTHR23502:SF132">
    <property type="entry name" value="POLYAMINE TRANSPORTER 2-RELATED"/>
    <property type="match status" value="1"/>
</dbReference>
<feature type="transmembrane region" description="Helical" evidence="8">
    <location>
        <begin position="52"/>
        <end position="71"/>
    </location>
</feature>
<feature type="domain" description="Major facilitator superfamily (MFS) profile" evidence="9">
    <location>
        <begin position="17"/>
        <end position="400"/>
    </location>
</feature>
<feature type="transmembrane region" description="Helical" evidence="8">
    <location>
        <begin position="221"/>
        <end position="245"/>
    </location>
</feature>
<dbReference type="Pfam" id="PF07690">
    <property type="entry name" value="MFS_1"/>
    <property type="match status" value="1"/>
</dbReference>
<evidence type="ECO:0000313" key="11">
    <source>
        <dbReference type="Proteomes" id="UP000680634"/>
    </source>
</evidence>
<evidence type="ECO:0000256" key="1">
    <source>
        <dbReference type="ARBA" id="ARBA00004651"/>
    </source>
</evidence>
<feature type="transmembrane region" description="Helical" evidence="8">
    <location>
        <begin position="12"/>
        <end position="32"/>
    </location>
</feature>
<dbReference type="InterPro" id="IPR020846">
    <property type="entry name" value="MFS_dom"/>
</dbReference>
<feature type="transmembrane region" description="Helical" evidence="8">
    <location>
        <begin position="310"/>
        <end position="337"/>
    </location>
</feature>
<dbReference type="Gene3D" id="1.20.1720.10">
    <property type="entry name" value="Multidrug resistance protein D"/>
    <property type="match status" value="1"/>
</dbReference>
<evidence type="ECO:0000256" key="3">
    <source>
        <dbReference type="ARBA" id="ARBA00022448"/>
    </source>
</evidence>